<organism evidence="2 3">
    <name type="scientific">Candidatus Litorirhabdus singularis</name>
    <dbReference type="NCBI Taxonomy" id="2518993"/>
    <lineage>
        <taxon>Bacteria</taxon>
        <taxon>Pseudomonadati</taxon>
        <taxon>Pseudomonadota</taxon>
        <taxon>Gammaproteobacteria</taxon>
        <taxon>Cellvibrionales</taxon>
        <taxon>Halieaceae</taxon>
        <taxon>Candidatus Litorirhabdus</taxon>
    </lineage>
</organism>
<comment type="caution">
    <text evidence="2">The sequence shown here is derived from an EMBL/GenBank/DDBJ whole genome shotgun (WGS) entry which is preliminary data.</text>
</comment>
<dbReference type="Gene3D" id="1.10.530.10">
    <property type="match status" value="1"/>
</dbReference>
<dbReference type="Proteomes" id="UP001143362">
    <property type="component" value="Unassembled WGS sequence"/>
</dbReference>
<evidence type="ECO:0000313" key="3">
    <source>
        <dbReference type="Proteomes" id="UP001143362"/>
    </source>
</evidence>
<evidence type="ECO:0000313" key="2">
    <source>
        <dbReference type="EMBL" id="MCX2980964.1"/>
    </source>
</evidence>
<sequence length="288" mass="32160">MKNTHNNMLEDIIMQRFYAAIFLTICATVAACSGSDPATLGPVVREPAPASPVPNFGEIKDVRAKKNAFFGYMSELLRQANGEVWQERQLVLQLQERAAGQPLTEHDAELLGQLAAYYRVDVAEPLTDEFFHQLLKRVDVVPLSLSLAQSANESGWGTSKFAREGRNFFGIWCYTPGCGIKPSRAAAGSIHEVQKFATTLEGVRFYIQMINTRGSYSQIRELRAAAREAQEKPTGNELAGGLLKYSERGEAYVNEIRSMIRQNSLADYAVDWRAWNGSQEDYPLTAQR</sequence>
<dbReference type="InterPro" id="IPR053195">
    <property type="entry name" value="Bax-like"/>
</dbReference>
<protein>
    <recommendedName>
        <fullName evidence="1">Mannosyl-glycoprotein endo-beta-N-acetylglucosamidase-like domain-containing protein</fullName>
    </recommendedName>
</protein>
<dbReference type="InterPro" id="IPR002901">
    <property type="entry name" value="MGlyc_endo_b_GlcNAc-like_dom"/>
</dbReference>
<proteinExistence type="predicted"/>
<dbReference type="PROSITE" id="PS51257">
    <property type="entry name" value="PROKAR_LIPOPROTEIN"/>
    <property type="match status" value="1"/>
</dbReference>
<evidence type="ECO:0000259" key="1">
    <source>
        <dbReference type="Pfam" id="PF01832"/>
    </source>
</evidence>
<dbReference type="PANTHER" id="PTHR40572">
    <property type="entry name" value="PROTEIN BAX"/>
    <property type="match status" value="1"/>
</dbReference>
<dbReference type="EMBL" id="SHNN01000002">
    <property type="protein sequence ID" value="MCX2980964.1"/>
    <property type="molecule type" value="Genomic_DNA"/>
</dbReference>
<keyword evidence="3" id="KW-1185">Reference proteome</keyword>
<name>A0ABT3TFD8_9GAMM</name>
<gene>
    <name evidence="2" type="ORF">EYC98_08820</name>
</gene>
<dbReference type="PANTHER" id="PTHR40572:SF1">
    <property type="entry name" value="PROTEIN BAX"/>
    <property type="match status" value="1"/>
</dbReference>
<dbReference type="Pfam" id="PF01832">
    <property type="entry name" value="Glucosaminidase"/>
    <property type="match status" value="1"/>
</dbReference>
<reference evidence="2" key="1">
    <citation type="submission" date="2019-02" db="EMBL/GenBank/DDBJ databases">
        <authorList>
            <person name="Li S.-H."/>
        </authorList>
    </citation>
    <scope>NUCLEOTIDE SEQUENCE</scope>
    <source>
        <strain evidence="2">IMCC14734</strain>
    </source>
</reference>
<accession>A0ABT3TFD8</accession>
<feature type="domain" description="Mannosyl-glycoprotein endo-beta-N-acetylglucosamidase-like" evidence="1">
    <location>
        <begin position="131"/>
        <end position="264"/>
    </location>
</feature>